<feature type="transmembrane region" description="Helical" evidence="5">
    <location>
        <begin position="76"/>
        <end position="95"/>
    </location>
</feature>
<comment type="subcellular location">
    <subcellularLocation>
        <location evidence="1">Membrane</location>
        <topology evidence="1">Multi-pass membrane protein</topology>
    </subcellularLocation>
</comment>
<dbReference type="PANTHER" id="PTHR23112:SF0">
    <property type="entry name" value="TRANSMEMBRANE PROTEIN 116"/>
    <property type="match status" value="1"/>
</dbReference>
<dbReference type="Proteomes" id="UP000187209">
    <property type="component" value="Unassembled WGS sequence"/>
</dbReference>
<feature type="transmembrane region" description="Helical" evidence="5">
    <location>
        <begin position="115"/>
        <end position="134"/>
    </location>
</feature>
<reference evidence="6 7" key="1">
    <citation type="submission" date="2016-11" db="EMBL/GenBank/DDBJ databases">
        <title>The macronuclear genome of Stentor coeruleus: a giant cell with tiny introns.</title>
        <authorList>
            <person name="Slabodnick M."/>
            <person name="Ruby J.G."/>
            <person name="Reiff S.B."/>
            <person name="Swart E.C."/>
            <person name="Gosai S."/>
            <person name="Prabakaran S."/>
            <person name="Witkowska E."/>
            <person name="Larue G.E."/>
            <person name="Fisher S."/>
            <person name="Freeman R.M."/>
            <person name="Gunawardena J."/>
            <person name="Chu W."/>
            <person name="Stover N.A."/>
            <person name="Gregory B.D."/>
            <person name="Nowacki M."/>
            <person name="Derisi J."/>
            <person name="Roy S.W."/>
            <person name="Marshall W.F."/>
            <person name="Sood P."/>
        </authorList>
    </citation>
    <scope>NUCLEOTIDE SEQUENCE [LARGE SCALE GENOMIC DNA]</scope>
    <source>
        <strain evidence="6">WM001</strain>
    </source>
</reference>
<dbReference type="GO" id="GO:0005886">
    <property type="term" value="C:plasma membrane"/>
    <property type="evidence" value="ECO:0007669"/>
    <property type="project" value="TreeGrafter"/>
</dbReference>
<dbReference type="EMBL" id="MPUH01000116">
    <property type="protein sequence ID" value="OMJ89831.1"/>
    <property type="molecule type" value="Genomic_DNA"/>
</dbReference>
<dbReference type="PANTHER" id="PTHR23112">
    <property type="entry name" value="G PROTEIN-COUPLED RECEPTOR 157-RELATED"/>
    <property type="match status" value="1"/>
</dbReference>
<feature type="transmembrane region" description="Helical" evidence="5">
    <location>
        <begin position="154"/>
        <end position="178"/>
    </location>
</feature>
<dbReference type="Gene3D" id="1.20.1070.10">
    <property type="entry name" value="Rhodopsin 7-helix transmembrane proteins"/>
    <property type="match status" value="1"/>
</dbReference>
<evidence type="ECO:0000313" key="7">
    <source>
        <dbReference type="Proteomes" id="UP000187209"/>
    </source>
</evidence>
<dbReference type="GO" id="GO:0004930">
    <property type="term" value="F:G protein-coupled receptor activity"/>
    <property type="evidence" value="ECO:0007669"/>
    <property type="project" value="TreeGrafter"/>
</dbReference>
<feature type="transmembrane region" description="Helical" evidence="5">
    <location>
        <begin position="230"/>
        <end position="250"/>
    </location>
</feature>
<keyword evidence="2 5" id="KW-0812">Transmembrane</keyword>
<evidence type="ECO:0008006" key="8">
    <source>
        <dbReference type="Google" id="ProtNLM"/>
    </source>
</evidence>
<evidence type="ECO:0000256" key="1">
    <source>
        <dbReference type="ARBA" id="ARBA00004141"/>
    </source>
</evidence>
<evidence type="ECO:0000256" key="5">
    <source>
        <dbReference type="SAM" id="Phobius"/>
    </source>
</evidence>
<proteinExistence type="predicted"/>
<name>A0A1R2CLG9_9CILI</name>
<protein>
    <recommendedName>
        <fullName evidence="8">G-protein coupled receptors family 2 profile 2 domain-containing protein</fullName>
    </recommendedName>
</protein>
<evidence type="ECO:0000256" key="2">
    <source>
        <dbReference type="ARBA" id="ARBA00022692"/>
    </source>
</evidence>
<evidence type="ECO:0000313" key="6">
    <source>
        <dbReference type="EMBL" id="OMJ89831.1"/>
    </source>
</evidence>
<comment type="caution">
    <text evidence="6">The sequence shown here is derived from an EMBL/GenBank/DDBJ whole genome shotgun (WGS) entry which is preliminary data.</text>
</comment>
<dbReference type="GO" id="GO:0007189">
    <property type="term" value="P:adenylate cyclase-activating G protein-coupled receptor signaling pathway"/>
    <property type="evidence" value="ECO:0007669"/>
    <property type="project" value="TreeGrafter"/>
</dbReference>
<keyword evidence="7" id="KW-1185">Reference proteome</keyword>
<dbReference type="AlphaFoldDB" id="A0A1R2CLG9"/>
<feature type="transmembrane region" description="Helical" evidence="5">
    <location>
        <begin position="199"/>
        <end position="218"/>
    </location>
</feature>
<evidence type="ECO:0000256" key="3">
    <source>
        <dbReference type="ARBA" id="ARBA00022989"/>
    </source>
</evidence>
<evidence type="ECO:0000256" key="4">
    <source>
        <dbReference type="ARBA" id="ARBA00023136"/>
    </source>
</evidence>
<feature type="transmembrane region" description="Helical" evidence="5">
    <location>
        <begin position="12"/>
        <end position="34"/>
    </location>
</feature>
<accession>A0A1R2CLG9</accession>
<gene>
    <name evidence="6" type="ORF">SteCoe_7912</name>
</gene>
<keyword evidence="4 5" id="KW-0472">Membrane</keyword>
<organism evidence="6 7">
    <name type="scientific">Stentor coeruleus</name>
    <dbReference type="NCBI Taxonomy" id="5963"/>
    <lineage>
        <taxon>Eukaryota</taxon>
        <taxon>Sar</taxon>
        <taxon>Alveolata</taxon>
        <taxon>Ciliophora</taxon>
        <taxon>Postciliodesmatophora</taxon>
        <taxon>Heterotrichea</taxon>
        <taxon>Heterotrichida</taxon>
        <taxon>Stentoridae</taxon>
        <taxon>Stentor</taxon>
    </lineage>
</organism>
<keyword evidence="3 5" id="KW-1133">Transmembrane helix</keyword>
<sequence length="267" mass="31241">MNCNKQIPETDLYIVIVFCSISFCLSIIIPIICLKKNLLETYTLRIITCMSINDAICSLALILYEYFIQVINNCPFLYFFISGLMSNFIWALCIALTLRKVLIQNSDYKINHFKLWLILAYPITFTLYSIPFLSETFSYNGNMCYFSDKNYATIWLVFLFILPFTLFTIFILFILVNIYFVCRKTDKEPWKSIIIKRGYIYPLSVLVIVIPAGISFSIEYFLGRCMPDDFSAFLLIFVSSHGIMSALTLMSNEKVRRQKKFFQIDCY</sequence>